<gene>
    <name evidence="1" type="ORF">BV25DRAFT_1842371</name>
</gene>
<protein>
    <submittedName>
        <fullName evidence="1">Aryl-alcohol dehydrogenase</fullName>
    </submittedName>
</protein>
<dbReference type="EMBL" id="MU277266">
    <property type="protein sequence ID" value="KAI0056347.1"/>
    <property type="molecule type" value="Genomic_DNA"/>
</dbReference>
<comment type="caution">
    <text evidence="1">The sequence shown here is derived from an EMBL/GenBank/DDBJ whole genome shotgun (WGS) entry which is preliminary data.</text>
</comment>
<organism evidence="1 2">
    <name type="scientific">Artomyces pyxidatus</name>
    <dbReference type="NCBI Taxonomy" id="48021"/>
    <lineage>
        <taxon>Eukaryota</taxon>
        <taxon>Fungi</taxon>
        <taxon>Dikarya</taxon>
        <taxon>Basidiomycota</taxon>
        <taxon>Agaricomycotina</taxon>
        <taxon>Agaricomycetes</taxon>
        <taxon>Russulales</taxon>
        <taxon>Auriscalpiaceae</taxon>
        <taxon>Artomyces</taxon>
    </lineage>
</organism>
<evidence type="ECO:0000313" key="1">
    <source>
        <dbReference type="EMBL" id="KAI0056347.1"/>
    </source>
</evidence>
<dbReference type="Proteomes" id="UP000814140">
    <property type="component" value="Unassembled WGS sequence"/>
</dbReference>
<reference evidence="1" key="2">
    <citation type="journal article" date="2022" name="New Phytol.">
        <title>Evolutionary transition to the ectomycorrhizal habit in the genomes of a hyperdiverse lineage of mushroom-forming fungi.</title>
        <authorList>
            <person name="Looney B."/>
            <person name="Miyauchi S."/>
            <person name="Morin E."/>
            <person name="Drula E."/>
            <person name="Courty P.E."/>
            <person name="Kohler A."/>
            <person name="Kuo A."/>
            <person name="LaButti K."/>
            <person name="Pangilinan J."/>
            <person name="Lipzen A."/>
            <person name="Riley R."/>
            <person name="Andreopoulos W."/>
            <person name="He G."/>
            <person name="Johnson J."/>
            <person name="Nolan M."/>
            <person name="Tritt A."/>
            <person name="Barry K.W."/>
            <person name="Grigoriev I.V."/>
            <person name="Nagy L.G."/>
            <person name="Hibbett D."/>
            <person name="Henrissat B."/>
            <person name="Matheny P.B."/>
            <person name="Labbe J."/>
            <person name="Martin F.M."/>
        </authorList>
    </citation>
    <scope>NUCLEOTIDE SEQUENCE</scope>
    <source>
        <strain evidence="1">HHB10654</strain>
    </source>
</reference>
<evidence type="ECO:0000313" key="2">
    <source>
        <dbReference type="Proteomes" id="UP000814140"/>
    </source>
</evidence>
<proteinExistence type="predicted"/>
<reference evidence="1" key="1">
    <citation type="submission" date="2021-03" db="EMBL/GenBank/DDBJ databases">
        <authorList>
            <consortium name="DOE Joint Genome Institute"/>
            <person name="Ahrendt S."/>
            <person name="Looney B.P."/>
            <person name="Miyauchi S."/>
            <person name="Morin E."/>
            <person name="Drula E."/>
            <person name="Courty P.E."/>
            <person name="Chicoki N."/>
            <person name="Fauchery L."/>
            <person name="Kohler A."/>
            <person name="Kuo A."/>
            <person name="Labutti K."/>
            <person name="Pangilinan J."/>
            <person name="Lipzen A."/>
            <person name="Riley R."/>
            <person name="Andreopoulos W."/>
            <person name="He G."/>
            <person name="Johnson J."/>
            <person name="Barry K.W."/>
            <person name="Grigoriev I.V."/>
            <person name="Nagy L."/>
            <person name="Hibbett D."/>
            <person name="Henrissat B."/>
            <person name="Matheny P.B."/>
            <person name="Labbe J."/>
            <person name="Martin F."/>
        </authorList>
    </citation>
    <scope>NUCLEOTIDE SEQUENCE</scope>
    <source>
        <strain evidence="1">HHB10654</strain>
    </source>
</reference>
<name>A0ACB8SJB3_9AGAM</name>
<sequence>MSLTQPAPPPPTPLGRYRVLSPRAGIRVSPLALGAMSIGDQWAKLGMGAMDKDASFKLLDAYFDAGGNFIDTANNYQDETSEMFIGEWMETRAIRDQLVIATKYTTYYKHDDPAVKQRVNYVGNHIKSLHLSVRDSLRKLRTDYIDILYVHWWDWGTSIEEVVDSLHILKCTGKVLYLDAPAWVVVKANAYARQTGKSPFVIYEGQWNVLKRSFERDIIPMARAEGLALAPWDCLASGRLRTDAEEAARRASGEKGRVLFDARWERSPAERAMAAALDAVRAQVGAHSIQAVALAYLLHKTAHVFPIVGGRKVEHLRANIEALSISLSPAHIRAIEAASGEFDVGFPGDLIGNGEEEGFMSKVAAVTDWWPVAQPISPAHPEAGDKAEATEAK</sequence>
<accession>A0ACB8SJB3</accession>
<keyword evidence="2" id="KW-1185">Reference proteome</keyword>